<keyword evidence="4" id="KW-0319">Glycerol metabolism</keyword>
<feature type="domain" description="GP-PDE" evidence="8">
    <location>
        <begin position="43"/>
        <end position="347"/>
    </location>
</feature>
<dbReference type="GO" id="GO:0042597">
    <property type="term" value="C:periplasmic space"/>
    <property type="evidence" value="ECO:0007669"/>
    <property type="project" value="TreeGrafter"/>
</dbReference>
<keyword evidence="10" id="KW-1185">Reference proteome</keyword>
<dbReference type="InterPro" id="IPR017946">
    <property type="entry name" value="PLC-like_Pdiesterase_TIM-brl"/>
</dbReference>
<evidence type="ECO:0000256" key="5">
    <source>
        <dbReference type="ARBA" id="ARBA00022801"/>
    </source>
</evidence>
<keyword evidence="5" id="KW-0378">Hydrolase</keyword>
<dbReference type="PANTHER" id="PTHR43620">
    <property type="entry name" value="GLYCEROPHOSPHORYL DIESTER PHOSPHODIESTERASE"/>
    <property type="match status" value="1"/>
</dbReference>
<comment type="catalytic activity">
    <reaction evidence="6">
        <text>a sn-glycero-3-phosphodiester + H2O = an alcohol + sn-glycerol 3-phosphate + H(+)</text>
        <dbReference type="Rhea" id="RHEA:12969"/>
        <dbReference type="ChEBI" id="CHEBI:15377"/>
        <dbReference type="ChEBI" id="CHEBI:15378"/>
        <dbReference type="ChEBI" id="CHEBI:30879"/>
        <dbReference type="ChEBI" id="CHEBI:57597"/>
        <dbReference type="ChEBI" id="CHEBI:83408"/>
        <dbReference type="EC" id="3.1.4.46"/>
    </reaction>
</comment>
<dbReference type="SUPFAM" id="SSF51695">
    <property type="entry name" value="PLC-like phosphodiesterases"/>
    <property type="match status" value="1"/>
</dbReference>
<keyword evidence="3 7" id="KW-0732">Signal</keyword>
<protein>
    <recommendedName>
        <fullName evidence="2">glycerophosphodiester phosphodiesterase</fullName>
        <ecNumber evidence="2">3.1.4.46</ecNumber>
    </recommendedName>
</protein>
<dbReference type="GO" id="GO:0006071">
    <property type="term" value="P:glycerol metabolic process"/>
    <property type="evidence" value="ECO:0007669"/>
    <property type="project" value="UniProtKB-KW"/>
</dbReference>
<comment type="caution">
    <text evidence="9">The sequence shown here is derived from an EMBL/GenBank/DDBJ whole genome shotgun (WGS) entry which is preliminary data.</text>
</comment>
<proteinExistence type="inferred from homology"/>
<dbReference type="PANTHER" id="PTHR43620:SF7">
    <property type="entry name" value="GLYCEROPHOSPHODIESTER PHOSPHODIESTERASE GDPD5-RELATED"/>
    <property type="match status" value="1"/>
</dbReference>
<evidence type="ECO:0000256" key="4">
    <source>
        <dbReference type="ARBA" id="ARBA00022798"/>
    </source>
</evidence>
<evidence type="ECO:0000256" key="2">
    <source>
        <dbReference type="ARBA" id="ARBA00012247"/>
    </source>
</evidence>
<organism evidence="9 10">
    <name type="scientific">Actinocorallia herbida</name>
    <dbReference type="NCBI Taxonomy" id="58109"/>
    <lineage>
        <taxon>Bacteria</taxon>
        <taxon>Bacillati</taxon>
        <taxon>Actinomycetota</taxon>
        <taxon>Actinomycetes</taxon>
        <taxon>Streptosporangiales</taxon>
        <taxon>Thermomonosporaceae</taxon>
        <taxon>Actinocorallia</taxon>
    </lineage>
</organism>
<evidence type="ECO:0000313" key="9">
    <source>
        <dbReference type="EMBL" id="ROO88662.1"/>
    </source>
</evidence>
<dbReference type="GO" id="GO:0008889">
    <property type="term" value="F:glycerophosphodiester phosphodiesterase activity"/>
    <property type="evidence" value="ECO:0007669"/>
    <property type="project" value="UniProtKB-EC"/>
</dbReference>
<dbReference type="RefSeq" id="WP_246053097.1">
    <property type="nucleotide sequence ID" value="NZ_RJKE01000001.1"/>
</dbReference>
<dbReference type="Gene3D" id="3.20.20.190">
    <property type="entry name" value="Phosphatidylinositol (PI) phosphodiesterase"/>
    <property type="match status" value="1"/>
</dbReference>
<dbReference type="EC" id="3.1.4.46" evidence="2"/>
<accession>A0A3N1D546</accession>
<feature type="signal peptide" evidence="7">
    <location>
        <begin position="1"/>
        <end position="34"/>
    </location>
</feature>
<dbReference type="AlphaFoldDB" id="A0A3N1D546"/>
<reference evidence="9 10" key="1">
    <citation type="submission" date="2018-11" db="EMBL/GenBank/DDBJ databases">
        <title>Sequencing the genomes of 1000 actinobacteria strains.</title>
        <authorList>
            <person name="Klenk H.-P."/>
        </authorList>
    </citation>
    <scope>NUCLEOTIDE SEQUENCE [LARGE SCALE GENOMIC DNA]</scope>
    <source>
        <strain evidence="9 10">DSM 44254</strain>
    </source>
</reference>
<name>A0A3N1D546_9ACTN</name>
<feature type="chain" id="PRO_5018210516" description="glycerophosphodiester phosphodiesterase" evidence="7">
    <location>
        <begin position="35"/>
        <end position="368"/>
    </location>
</feature>
<dbReference type="PROSITE" id="PS51704">
    <property type="entry name" value="GP_PDE"/>
    <property type="match status" value="1"/>
</dbReference>
<dbReference type="InterPro" id="IPR030395">
    <property type="entry name" value="GP_PDE_dom"/>
</dbReference>
<dbReference type="GO" id="GO:0006629">
    <property type="term" value="P:lipid metabolic process"/>
    <property type="evidence" value="ECO:0007669"/>
    <property type="project" value="InterPro"/>
</dbReference>
<evidence type="ECO:0000256" key="3">
    <source>
        <dbReference type="ARBA" id="ARBA00022729"/>
    </source>
</evidence>
<comment type="similarity">
    <text evidence="1">Belongs to the glycerophosphoryl diester phosphodiesterase family.</text>
</comment>
<gene>
    <name evidence="9" type="ORF">EDD29_6336</name>
</gene>
<dbReference type="EMBL" id="RJKE01000001">
    <property type="protein sequence ID" value="ROO88662.1"/>
    <property type="molecule type" value="Genomic_DNA"/>
</dbReference>
<evidence type="ECO:0000313" key="10">
    <source>
        <dbReference type="Proteomes" id="UP000272400"/>
    </source>
</evidence>
<sequence length="368" mass="39547">MKVSLGKRAIVAGLGAGVVASGVVLAGAAQTAVAAPGRDRAEPIVVAHRGASAYRPEHTLAAYELAIAQGADYIEPDLVLTKDGVLVARHENALGGTTDVAAHPEFAGLKKTKTIDGVTSTDWWTEDFTFAELRTLRAKERIPATRPENTAFDGRFLIPSFDEVAELAKRNNVGVYPETKHPTYFASIGLPFDEPLLKALKKHGLTKRSSKVFVQSFEPGILQRLDKRTDVRLVLLLNGAGQPYDFTVSGDKRTYADLVTRDGLRWTASFADGIGPATNWIIPLDAAGETQAPTTLVKDAHRAGLTVVPWTFRPENSFLPADFRQGDPASPAYPRAQGNAAAWLKLLLAQDIDGIFADDPALATAVVE</sequence>
<evidence type="ECO:0000259" key="8">
    <source>
        <dbReference type="PROSITE" id="PS51704"/>
    </source>
</evidence>
<evidence type="ECO:0000256" key="1">
    <source>
        <dbReference type="ARBA" id="ARBA00007277"/>
    </source>
</evidence>
<evidence type="ECO:0000256" key="6">
    <source>
        <dbReference type="ARBA" id="ARBA00047512"/>
    </source>
</evidence>
<dbReference type="CDD" id="cd08602">
    <property type="entry name" value="GDPD_ScGlpQ1_like"/>
    <property type="match status" value="1"/>
</dbReference>
<dbReference type="Proteomes" id="UP000272400">
    <property type="component" value="Unassembled WGS sequence"/>
</dbReference>
<evidence type="ECO:0000256" key="7">
    <source>
        <dbReference type="SAM" id="SignalP"/>
    </source>
</evidence>
<dbReference type="Pfam" id="PF03009">
    <property type="entry name" value="GDPD"/>
    <property type="match status" value="1"/>
</dbReference>